<dbReference type="GO" id="GO:0046872">
    <property type="term" value="F:metal ion binding"/>
    <property type="evidence" value="ECO:0007669"/>
    <property type="project" value="UniProtKB-KW"/>
</dbReference>
<gene>
    <name evidence="9" type="ORF">CYME_CMN051C</name>
</gene>
<evidence type="ECO:0000256" key="2">
    <source>
        <dbReference type="ARBA" id="ARBA00005126"/>
    </source>
</evidence>
<evidence type="ECO:0000313" key="10">
    <source>
        <dbReference type="Proteomes" id="UP000007014"/>
    </source>
</evidence>
<evidence type="ECO:0000256" key="3">
    <source>
        <dbReference type="ARBA" id="ARBA00009164"/>
    </source>
</evidence>
<reference evidence="9 10" key="1">
    <citation type="journal article" date="2004" name="Nature">
        <title>Genome sequence of the ultrasmall unicellular red alga Cyanidioschyzon merolae 10D.</title>
        <authorList>
            <person name="Matsuzaki M."/>
            <person name="Misumi O."/>
            <person name="Shin-i T."/>
            <person name="Maruyama S."/>
            <person name="Takahara M."/>
            <person name="Miyagishima S."/>
            <person name="Mori T."/>
            <person name="Nishida K."/>
            <person name="Yagisawa F."/>
            <person name="Nishida K."/>
            <person name="Yoshida Y."/>
            <person name="Nishimura Y."/>
            <person name="Nakao S."/>
            <person name="Kobayashi T."/>
            <person name="Momoyama Y."/>
            <person name="Higashiyama T."/>
            <person name="Minoda A."/>
            <person name="Sano M."/>
            <person name="Nomoto H."/>
            <person name="Oishi K."/>
            <person name="Hayashi H."/>
            <person name="Ohta F."/>
            <person name="Nishizaka S."/>
            <person name="Haga S."/>
            <person name="Miura S."/>
            <person name="Morishita T."/>
            <person name="Kabeya Y."/>
            <person name="Terasawa K."/>
            <person name="Suzuki Y."/>
            <person name="Ishii Y."/>
            <person name="Asakawa S."/>
            <person name="Takano H."/>
            <person name="Ohta N."/>
            <person name="Kuroiwa H."/>
            <person name="Tanaka K."/>
            <person name="Shimizu N."/>
            <person name="Sugano S."/>
            <person name="Sato N."/>
            <person name="Nozaki H."/>
            <person name="Ogasawara N."/>
            <person name="Kohara Y."/>
            <person name="Kuroiwa T."/>
        </authorList>
    </citation>
    <scope>NUCLEOTIDE SEQUENCE [LARGE SCALE GENOMIC DNA]</scope>
    <source>
        <strain evidence="9 10">10D</strain>
    </source>
</reference>
<dbReference type="Gramene" id="CMN051CT">
    <property type="protein sequence ID" value="CMN051CT"/>
    <property type="gene ID" value="CMN051C"/>
</dbReference>
<accession>M1V5S6</accession>
<dbReference type="Pfam" id="PF01242">
    <property type="entry name" value="PTPS"/>
    <property type="match status" value="1"/>
</dbReference>
<dbReference type="Gene3D" id="3.30.479.10">
    <property type="entry name" value="6-pyruvoyl tetrahydropterin synthase/QueD"/>
    <property type="match status" value="1"/>
</dbReference>
<evidence type="ECO:0000256" key="7">
    <source>
        <dbReference type="ARBA" id="ARBA00023007"/>
    </source>
</evidence>
<name>M1V5S6_CYAM1</name>
<dbReference type="EC" id="4.2.3.12" evidence="4"/>
<keyword evidence="7" id="KW-0783">Tetrahydrobiopterin biosynthesis</keyword>
<keyword evidence="10" id="KW-1185">Reference proteome</keyword>
<evidence type="ECO:0000256" key="8">
    <source>
        <dbReference type="ARBA" id="ARBA00023239"/>
    </source>
</evidence>
<dbReference type="GeneID" id="16995285"/>
<evidence type="ECO:0000256" key="4">
    <source>
        <dbReference type="ARBA" id="ARBA00013100"/>
    </source>
</evidence>
<dbReference type="InterPro" id="IPR007115">
    <property type="entry name" value="6-PTP_synth/QueD"/>
</dbReference>
<dbReference type="GO" id="GO:0005739">
    <property type="term" value="C:mitochondrion"/>
    <property type="evidence" value="ECO:0007669"/>
    <property type="project" value="TreeGrafter"/>
</dbReference>
<dbReference type="OMA" id="NVVVYIW"/>
<dbReference type="FunFam" id="3.30.479.10:FF:000003">
    <property type="entry name" value="6-pyruvoyl tetrahydrobiopterin synthase"/>
    <property type="match status" value="1"/>
</dbReference>
<protein>
    <recommendedName>
        <fullName evidence="4">6-pyruvoyltetrahydropterin synthase</fullName>
        <ecNumber evidence="4">4.2.3.12</ecNumber>
    </recommendedName>
</protein>
<evidence type="ECO:0000313" key="9">
    <source>
        <dbReference type="EMBL" id="BAM81185.1"/>
    </source>
</evidence>
<dbReference type="EMBL" id="AP006496">
    <property type="protein sequence ID" value="BAM81185.1"/>
    <property type="molecule type" value="Genomic_DNA"/>
</dbReference>
<comment type="pathway">
    <text evidence="2">Cofactor biosynthesis; tetrahydrobiopterin biosynthesis; tetrahydrobiopterin from 7,8-dihydroneopterin triphosphate: step 1/3.</text>
</comment>
<dbReference type="UniPathway" id="UPA00849">
    <property type="reaction ID" value="UER00819"/>
</dbReference>
<dbReference type="GO" id="GO:0006729">
    <property type="term" value="P:tetrahydrobiopterin biosynthetic process"/>
    <property type="evidence" value="ECO:0007669"/>
    <property type="project" value="UniProtKB-UniPathway"/>
</dbReference>
<dbReference type="SUPFAM" id="SSF55620">
    <property type="entry name" value="Tetrahydrobiopterin biosynthesis enzymes-like"/>
    <property type="match status" value="1"/>
</dbReference>
<sequence length="225" mass="25475">MPQCQSSRNGAWRYCAGSSFGAIFGRLIGQRHETVRELCIRCRWALSLQSRSRPMVHIQRPVVELTRAVTFSACHALRAGKLSPEENERLFGPCARRHGHNYVLEVTVRGPVDAQTGMVLDMRLLKEVIEKHVLEKLDHASIDEDVNEFASENGGYAHALPATTENLAAVIWGWLEPHLGLLLYRIRLWETEKNVVTFYGEYEAERGASLRSSPAEHLARNGRHH</sequence>
<dbReference type="PANTHER" id="PTHR12589:SF7">
    <property type="entry name" value="6-PYRUVOYL TETRAHYDROBIOPTERIN SYNTHASE"/>
    <property type="match status" value="1"/>
</dbReference>
<dbReference type="OrthoDB" id="4419at2759"/>
<dbReference type="eggNOG" id="KOG4105">
    <property type="taxonomic scope" value="Eukaryota"/>
</dbReference>
<comment type="similarity">
    <text evidence="3">Belongs to the PTPS family.</text>
</comment>
<dbReference type="PANTHER" id="PTHR12589">
    <property type="entry name" value="PYRUVOYL TETRAHYDROBIOPTERIN SYNTHASE"/>
    <property type="match status" value="1"/>
</dbReference>
<reference evidence="9 10" key="2">
    <citation type="journal article" date="2007" name="BMC Biol.">
        <title>A 100%-complete sequence reveals unusually simple genomic features in the hot-spring red alga Cyanidioschyzon merolae.</title>
        <authorList>
            <person name="Nozaki H."/>
            <person name="Takano H."/>
            <person name="Misumi O."/>
            <person name="Terasawa K."/>
            <person name="Matsuzaki M."/>
            <person name="Maruyama S."/>
            <person name="Nishida K."/>
            <person name="Yagisawa F."/>
            <person name="Yoshida Y."/>
            <person name="Fujiwara T."/>
            <person name="Takio S."/>
            <person name="Tamura K."/>
            <person name="Chung S.J."/>
            <person name="Nakamura S."/>
            <person name="Kuroiwa H."/>
            <person name="Tanaka K."/>
            <person name="Sato N."/>
            <person name="Kuroiwa T."/>
        </authorList>
    </citation>
    <scope>NUCLEOTIDE SEQUENCE [LARGE SCALE GENOMIC DNA]</scope>
    <source>
        <strain evidence="9 10">10D</strain>
    </source>
</reference>
<proteinExistence type="inferred from homology"/>
<dbReference type="GO" id="GO:0003874">
    <property type="term" value="F:6-pyruvoyltetrahydropterin synthase activity"/>
    <property type="evidence" value="ECO:0007669"/>
    <property type="project" value="UniProtKB-EC"/>
</dbReference>
<evidence type="ECO:0000256" key="1">
    <source>
        <dbReference type="ARBA" id="ARBA00001947"/>
    </source>
</evidence>
<keyword evidence="5" id="KW-0479">Metal-binding</keyword>
<organism evidence="9 10">
    <name type="scientific">Cyanidioschyzon merolae (strain NIES-3377 / 10D)</name>
    <name type="common">Unicellular red alga</name>
    <dbReference type="NCBI Taxonomy" id="280699"/>
    <lineage>
        <taxon>Eukaryota</taxon>
        <taxon>Rhodophyta</taxon>
        <taxon>Bangiophyceae</taxon>
        <taxon>Cyanidiales</taxon>
        <taxon>Cyanidiaceae</taxon>
        <taxon>Cyanidioschyzon</taxon>
    </lineage>
</organism>
<dbReference type="STRING" id="280699.M1V5S6"/>
<dbReference type="Proteomes" id="UP000007014">
    <property type="component" value="Chromosome 14"/>
</dbReference>
<evidence type="ECO:0000256" key="5">
    <source>
        <dbReference type="ARBA" id="ARBA00022723"/>
    </source>
</evidence>
<keyword evidence="6" id="KW-0862">Zinc</keyword>
<evidence type="ECO:0000256" key="6">
    <source>
        <dbReference type="ARBA" id="ARBA00022833"/>
    </source>
</evidence>
<dbReference type="InterPro" id="IPR038418">
    <property type="entry name" value="6-PTP_synth/QueD_sf"/>
</dbReference>
<comment type="cofactor">
    <cofactor evidence="1">
        <name>Zn(2+)</name>
        <dbReference type="ChEBI" id="CHEBI:29105"/>
    </cofactor>
</comment>
<dbReference type="HOGENOM" id="CLU_1231441_0_0_1"/>
<dbReference type="RefSeq" id="XP_005537221.1">
    <property type="nucleotide sequence ID" value="XM_005537164.1"/>
</dbReference>
<dbReference type="AlphaFoldDB" id="M1V5S6"/>
<dbReference type="KEGG" id="cme:CYME_CMN051C"/>
<keyword evidence="8" id="KW-0456">Lyase</keyword>